<dbReference type="RefSeq" id="WP_130343414.1">
    <property type="nucleotide sequence ID" value="NZ_SGWQ01000002.1"/>
</dbReference>
<dbReference type="Gene3D" id="3.40.630.30">
    <property type="match status" value="1"/>
</dbReference>
<accession>A0A4V2EU75</accession>
<evidence type="ECO:0000313" key="2">
    <source>
        <dbReference type="EMBL" id="RZS43593.1"/>
    </source>
</evidence>
<dbReference type="PROSITE" id="PS51186">
    <property type="entry name" value="GNAT"/>
    <property type="match status" value="1"/>
</dbReference>
<keyword evidence="3" id="KW-1185">Reference proteome</keyword>
<keyword evidence="2" id="KW-0808">Transferase</keyword>
<sequence>MGFERARIDDVYELLELYRKVYGRGYALPLGTDPQVMGDHINSPDTTWLVGRAQGRVVASILATRSSADRLAKMQGLVVDPDRRGSGVAQQAVRSLADALLDSGEVDSVYATARTTATAPQRICLRAGFRGLGIFPNQRKAAKHETMVLLARHQDGVLEQRVPVARVPIGLGPIMDALDSVPGMPVRPKCMPSDIVRPRTARAAGGDIELVSADRFVLRRFDEVLTDPARRFYPFHQPNVLLAGPDGDYEVYAHLSPADGYCALIGAVPSAGVVTEHLDQIIARLAESGAHHVETLVPLDAFDGLSALLAHGFLPAAVYPAMRREADGFHDYVVMTRTMQPLDFRGLAMDAAFRPFAEQYISQWTQMYLNTQGVFR</sequence>
<organism evidence="2 3">
    <name type="scientific">Herbihabitans rhizosphaerae</name>
    <dbReference type="NCBI Taxonomy" id="1872711"/>
    <lineage>
        <taxon>Bacteria</taxon>
        <taxon>Bacillati</taxon>
        <taxon>Actinomycetota</taxon>
        <taxon>Actinomycetes</taxon>
        <taxon>Pseudonocardiales</taxon>
        <taxon>Pseudonocardiaceae</taxon>
        <taxon>Herbihabitans</taxon>
    </lineage>
</organism>
<dbReference type="SUPFAM" id="SSF55729">
    <property type="entry name" value="Acyl-CoA N-acyltransferases (Nat)"/>
    <property type="match status" value="1"/>
</dbReference>
<name>A0A4V2EU75_9PSEU</name>
<dbReference type="GO" id="GO:0016747">
    <property type="term" value="F:acyltransferase activity, transferring groups other than amino-acyl groups"/>
    <property type="evidence" value="ECO:0007669"/>
    <property type="project" value="InterPro"/>
</dbReference>
<dbReference type="EMBL" id="SGWQ01000002">
    <property type="protein sequence ID" value="RZS43593.1"/>
    <property type="molecule type" value="Genomic_DNA"/>
</dbReference>
<protein>
    <submittedName>
        <fullName evidence="2">Acetyltransferase (GNAT) family protein</fullName>
    </submittedName>
</protein>
<feature type="domain" description="N-acetyltransferase" evidence="1">
    <location>
        <begin position="1"/>
        <end position="152"/>
    </location>
</feature>
<dbReference type="AlphaFoldDB" id="A0A4V2EU75"/>
<comment type="caution">
    <text evidence="2">The sequence shown here is derived from an EMBL/GenBank/DDBJ whole genome shotgun (WGS) entry which is preliminary data.</text>
</comment>
<dbReference type="CDD" id="cd04301">
    <property type="entry name" value="NAT_SF"/>
    <property type="match status" value="1"/>
</dbReference>
<dbReference type="OrthoDB" id="3846744at2"/>
<reference evidence="2 3" key="1">
    <citation type="submission" date="2019-02" db="EMBL/GenBank/DDBJ databases">
        <title>Genomic Encyclopedia of Type Strains, Phase IV (KMG-IV): sequencing the most valuable type-strain genomes for metagenomic binning, comparative biology and taxonomic classification.</title>
        <authorList>
            <person name="Goeker M."/>
        </authorList>
    </citation>
    <scope>NUCLEOTIDE SEQUENCE [LARGE SCALE GENOMIC DNA]</scope>
    <source>
        <strain evidence="2 3">DSM 101727</strain>
    </source>
</reference>
<dbReference type="Proteomes" id="UP000294257">
    <property type="component" value="Unassembled WGS sequence"/>
</dbReference>
<evidence type="ECO:0000259" key="1">
    <source>
        <dbReference type="PROSITE" id="PS51186"/>
    </source>
</evidence>
<dbReference type="Pfam" id="PF00583">
    <property type="entry name" value="Acetyltransf_1"/>
    <property type="match status" value="1"/>
</dbReference>
<dbReference type="InterPro" id="IPR000182">
    <property type="entry name" value="GNAT_dom"/>
</dbReference>
<dbReference type="InterPro" id="IPR016181">
    <property type="entry name" value="Acyl_CoA_acyltransferase"/>
</dbReference>
<evidence type="ECO:0000313" key="3">
    <source>
        <dbReference type="Proteomes" id="UP000294257"/>
    </source>
</evidence>
<gene>
    <name evidence="2" type="ORF">EV193_102574</name>
</gene>
<proteinExistence type="predicted"/>